<dbReference type="Proteomes" id="UP001457282">
    <property type="component" value="Unassembled WGS sequence"/>
</dbReference>
<gene>
    <name evidence="4" type="ORF">M0R45_026724</name>
</gene>
<feature type="region of interest" description="Disordered" evidence="2">
    <location>
        <begin position="28"/>
        <end position="52"/>
    </location>
</feature>
<sequence length="192" mass="21020">MAAYEPAINPIPGVDEWEVVDMPIMPPRYTRGPGRPKMSRNKEPGEMLPAAGTTKLPKTYYTRINCGKCGQTGHNIRTCGKRNQLGSISQAGNVSVDGNANAHDSHTVQQGDHAIGHGSQNLNTHIEAPFVSSQPLPSPPNFSRAIPPLHPSSQPVGHLGHQQHVATKQVQFRKRRENSMSMELASKKVWRP</sequence>
<name>A0AAW1X074_RUBAR</name>
<evidence type="ECO:0000256" key="2">
    <source>
        <dbReference type="SAM" id="MobiDB-lite"/>
    </source>
</evidence>
<keyword evidence="5" id="KW-1185">Reference proteome</keyword>
<evidence type="ECO:0000259" key="3">
    <source>
        <dbReference type="PROSITE" id="PS50158"/>
    </source>
</evidence>
<feature type="domain" description="CCHC-type" evidence="3">
    <location>
        <begin position="66"/>
        <end position="79"/>
    </location>
</feature>
<comment type="caution">
    <text evidence="4">The sequence shown here is derived from an EMBL/GenBank/DDBJ whole genome shotgun (WGS) entry which is preliminary data.</text>
</comment>
<dbReference type="InterPro" id="IPR001878">
    <property type="entry name" value="Znf_CCHC"/>
</dbReference>
<evidence type="ECO:0000313" key="4">
    <source>
        <dbReference type="EMBL" id="KAK9929631.1"/>
    </source>
</evidence>
<organism evidence="4 5">
    <name type="scientific">Rubus argutus</name>
    <name type="common">Southern blackberry</name>
    <dbReference type="NCBI Taxonomy" id="59490"/>
    <lineage>
        <taxon>Eukaryota</taxon>
        <taxon>Viridiplantae</taxon>
        <taxon>Streptophyta</taxon>
        <taxon>Embryophyta</taxon>
        <taxon>Tracheophyta</taxon>
        <taxon>Spermatophyta</taxon>
        <taxon>Magnoliopsida</taxon>
        <taxon>eudicotyledons</taxon>
        <taxon>Gunneridae</taxon>
        <taxon>Pentapetalae</taxon>
        <taxon>rosids</taxon>
        <taxon>fabids</taxon>
        <taxon>Rosales</taxon>
        <taxon>Rosaceae</taxon>
        <taxon>Rosoideae</taxon>
        <taxon>Rosoideae incertae sedis</taxon>
        <taxon>Rubus</taxon>
    </lineage>
</organism>
<dbReference type="GO" id="GO:0008270">
    <property type="term" value="F:zinc ion binding"/>
    <property type="evidence" value="ECO:0007669"/>
    <property type="project" value="UniProtKB-KW"/>
</dbReference>
<keyword evidence="1" id="KW-0479">Metal-binding</keyword>
<dbReference type="EMBL" id="JBEDUW010000005">
    <property type="protein sequence ID" value="KAK9929631.1"/>
    <property type="molecule type" value="Genomic_DNA"/>
</dbReference>
<dbReference type="AlphaFoldDB" id="A0AAW1X074"/>
<reference evidence="4 5" key="1">
    <citation type="journal article" date="2023" name="G3 (Bethesda)">
        <title>A chromosome-length genome assembly and annotation of blackberry (Rubus argutus, cv. 'Hillquist').</title>
        <authorList>
            <person name="Bruna T."/>
            <person name="Aryal R."/>
            <person name="Dudchenko O."/>
            <person name="Sargent D.J."/>
            <person name="Mead D."/>
            <person name="Buti M."/>
            <person name="Cavallini A."/>
            <person name="Hytonen T."/>
            <person name="Andres J."/>
            <person name="Pham M."/>
            <person name="Weisz D."/>
            <person name="Mascagni F."/>
            <person name="Usai G."/>
            <person name="Natali L."/>
            <person name="Bassil N."/>
            <person name="Fernandez G.E."/>
            <person name="Lomsadze A."/>
            <person name="Armour M."/>
            <person name="Olukolu B."/>
            <person name="Poorten T."/>
            <person name="Britton C."/>
            <person name="Davik J."/>
            <person name="Ashrafi H."/>
            <person name="Aiden E.L."/>
            <person name="Borodovsky M."/>
            <person name="Worthington M."/>
        </authorList>
    </citation>
    <scope>NUCLEOTIDE SEQUENCE [LARGE SCALE GENOMIC DNA]</scope>
    <source>
        <strain evidence="4">PI 553951</strain>
    </source>
</reference>
<keyword evidence="1" id="KW-0862">Zinc</keyword>
<protein>
    <recommendedName>
        <fullName evidence="3">CCHC-type domain-containing protein</fullName>
    </recommendedName>
</protein>
<dbReference type="PROSITE" id="PS50158">
    <property type="entry name" value="ZF_CCHC"/>
    <property type="match status" value="1"/>
</dbReference>
<proteinExistence type="predicted"/>
<evidence type="ECO:0000313" key="5">
    <source>
        <dbReference type="Proteomes" id="UP001457282"/>
    </source>
</evidence>
<dbReference type="GO" id="GO:0003676">
    <property type="term" value="F:nucleic acid binding"/>
    <property type="evidence" value="ECO:0007669"/>
    <property type="project" value="InterPro"/>
</dbReference>
<keyword evidence="1" id="KW-0863">Zinc-finger</keyword>
<feature type="region of interest" description="Disordered" evidence="2">
    <location>
        <begin position="91"/>
        <end position="192"/>
    </location>
</feature>
<accession>A0AAW1X074</accession>
<evidence type="ECO:0000256" key="1">
    <source>
        <dbReference type="PROSITE-ProRule" id="PRU00047"/>
    </source>
</evidence>